<keyword evidence="1" id="KW-0812">Transmembrane</keyword>
<protein>
    <submittedName>
        <fullName evidence="2">Uncharacterized protein</fullName>
    </submittedName>
</protein>
<sequence length="123" mass="14097">MEKTFRSFYLHGFMEGHTDFHDFTRYISNLISKVSSHNLQGIYRIPQNSEDLVVIVLLAMLSFLWLKLLEHRVSTLRMIRAVQIYGYTIDGRDTNDTSRVEIYGGTVTAPSHSANRGDSIQDA</sequence>
<dbReference type="EMBL" id="JACGWO010000009">
    <property type="protein sequence ID" value="KAK4419024.1"/>
    <property type="molecule type" value="Genomic_DNA"/>
</dbReference>
<dbReference type="AlphaFoldDB" id="A0AAE1XWS7"/>
<organism evidence="2 3">
    <name type="scientific">Sesamum alatum</name>
    <dbReference type="NCBI Taxonomy" id="300844"/>
    <lineage>
        <taxon>Eukaryota</taxon>
        <taxon>Viridiplantae</taxon>
        <taxon>Streptophyta</taxon>
        <taxon>Embryophyta</taxon>
        <taxon>Tracheophyta</taxon>
        <taxon>Spermatophyta</taxon>
        <taxon>Magnoliopsida</taxon>
        <taxon>eudicotyledons</taxon>
        <taxon>Gunneridae</taxon>
        <taxon>Pentapetalae</taxon>
        <taxon>asterids</taxon>
        <taxon>lamiids</taxon>
        <taxon>Lamiales</taxon>
        <taxon>Pedaliaceae</taxon>
        <taxon>Sesamum</taxon>
    </lineage>
</organism>
<reference evidence="2" key="2">
    <citation type="journal article" date="2024" name="Plant">
        <title>Genomic evolution and insights into agronomic trait innovations of Sesamum species.</title>
        <authorList>
            <person name="Miao H."/>
            <person name="Wang L."/>
            <person name="Qu L."/>
            <person name="Liu H."/>
            <person name="Sun Y."/>
            <person name="Le M."/>
            <person name="Wang Q."/>
            <person name="Wei S."/>
            <person name="Zheng Y."/>
            <person name="Lin W."/>
            <person name="Duan Y."/>
            <person name="Cao H."/>
            <person name="Xiong S."/>
            <person name="Wang X."/>
            <person name="Wei L."/>
            <person name="Li C."/>
            <person name="Ma Q."/>
            <person name="Ju M."/>
            <person name="Zhao R."/>
            <person name="Li G."/>
            <person name="Mu C."/>
            <person name="Tian Q."/>
            <person name="Mei H."/>
            <person name="Zhang T."/>
            <person name="Gao T."/>
            <person name="Zhang H."/>
        </authorList>
    </citation>
    <scope>NUCLEOTIDE SEQUENCE</scope>
    <source>
        <strain evidence="2">3651</strain>
    </source>
</reference>
<keyword evidence="3" id="KW-1185">Reference proteome</keyword>
<accession>A0AAE1XWS7</accession>
<evidence type="ECO:0000313" key="3">
    <source>
        <dbReference type="Proteomes" id="UP001293254"/>
    </source>
</evidence>
<name>A0AAE1XWS7_9LAMI</name>
<proteinExistence type="predicted"/>
<evidence type="ECO:0000313" key="2">
    <source>
        <dbReference type="EMBL" id="KAK4419024.1"/>
    </source>
</evidence>
<keyword evidence="1" id="KW-0472">Membrane</keyword>
<evidence type="ECO:0000256" key="1">
    <source>
        <dbReference type="SAM" id="Phobius"/>
    </source>
</evidence>
<reference evidence="2" key="1">
    <citation type="submission" date="2020-06" db="EMBL/GenBank/DDBJ databases">
        <authorList>
            <person name="Li T."/>
            <person name="Hu X."/>
            <person name="Zhang T."/>
            <person name="Song X."/>
            <person name="Zhang H."/>
            <person name="Dai N."/>
            <person name="Sheng W."/>
            <person name="Hou X."/>
            <person name="Wei L."/>
        </authorList>
    </citation>
    <scope>NUCLEOTIDE SEQUENCE</scope>
    <source>
        <strain evidence="2">3651</strain>
        <tissue evidence="2">Leaf</tissue>
    </source>
</reference>
<feature type="transmembrane region" description="Helical" evidence="1">
    <location>
        <begin position="52"/>
        <end position="69"/>
    </location>
</feature>
<gene>
    <name evidence="2" type="ORF">Salat_2315200</name>
</gene>
<keyword evidence="1" id="KW-1133">Transmembrane helix</keyword>
<dbReference type="Proteomes" id="UP001293254">
    <property type="component" value="Unassembled WGS sequence"/>
</dbReference>
<comment type="caution">
    <text evidence="2">The sequence shown here is derived from an EMBL/GenBank/DDBJ whole genome shotgun (WGS) entry which is preliminary data.</text>
</comment>